<dbReference type="Proteomes" id="UP001159428">
    <property type="component" value="Unassembled WGS sequence"/>
</dbReference>
<dbReference type="AlphaFoldDB" id="A0AAU9Y380"/>
<name>A0AAU9Y380_9CNID</name>
<evidence type="ECO:0000313" key="1">
    <source>
        <dbReference type="EMBL" id="CAH3166132.1"/>
    </source>
</evidence>
<comment type="caution">
    <text evidence="1">The sequence shown here is derived from an EMBL/GenBank/DDBJ whole genome shotgun (WGS) entry which is preliminary data.</text>
</comment>
<keyword evidence="2" id="KW-1185">Reference proteome</keyword>
<dbReference type="EMBL" id="CALNXJ010000129">
    <property type="protein sequence ID" value="CAH3166132.1"/>
    <property type="molecule type" value="Genomic_DNA"/>
</dbReference>
<organism evidence="1 2">
    <name type="scientific">Pocillopora meandrina</name>
    <dbReference type="NCBI Taxonomy" id="46732"/>
    <lineage>
        <taxon>Eukaryota</taxon>
        <taxon>Metazoa</taxon>
        <taxon>Cnidaria</taxon>
        <taxon>Anthozoa</taxon>
        <taxon>Hexacorallia</taxon>
        <taxon>Scleractinia</taxon>
        <taxon>Astrocoeniina</taxon>
        <taxon>Pocilloporidae</taxon>
        <taxon>Pocillopora</taxon>
    </lineage>
</organism>
<proteinExistence type="predicted"/>
<gene>
    <name evidence="1" type="ORF">PMEA_00004512</name>
</gene>
<accession>A0AAU9Y380</accession>
<protein>
    <submittedName>
        <fullName evidence="1">Uncharacterized protein</fullName>
    </submittedName>
</protein>
<reference evidence="1 2" key="1">
    <citation type="submission" date="2022-05" db="EMBL/GenBank/DDBJ databases">
        <authorList>
            <consortium name="Genoscope - CEA"/>
            <person name="William W."/>
        </authorList>
    </citation>
    <scope>NUCLEOTIDE SEQUENCE [LARGE SCALE GENOMIC DNA]</scope>
</reference>
<evidence type="ECO:0000313" key="2">
    <source>
        <dbReference type="Proteomes" id="UP001159428"/>
    </source>
</evidence>
<sequence length="144" mass="15627">MIPSFSQCTGDLLETPVNISSSSLQHQNSEADSTDPGKLLIFGDSMSFSSEMENNHSVNSYEAVVNFDISPPTSPSKNGEVPTKVIRIHRSLVRADMLEIFSDPSILKSSLNAIIIHQLGHEEAGRGNGVLREVFSLFTHVGGE</sequence>